<evidence type="ECO:0000313" key="3">
    <source>
        <dbReference type="Proteomes" id="UP001148838"/>
    </source>
</evidence>
<feature type="region of interest" description="Disordered" evidence="1">
    <location>
        <begin position="17"/>
        <end position="52"/>
    </location>
</feature>
<dbReference type="EMBL" id="JAJSOF020000005">
    <property type="protein sequence ID" value="KAJ4447449.1"/>
    <property type="molecule type" value="Genomic_DNA"/>
</dbReference>
<dbReference type="Proteomes" id="UP001148838">
    <property type="component" value="Unassembled WGS sequence"/>
</dbReference>
<evidence type="ECO:0000313" key="2">
    <source>
        <dbReference type="EMBL" id="KAJ4447449.1"/>
    </source>
</evidence>
<accession>A0ABQ8TLP0</accession>
<feature type="compositionally biased region" description="Basic and acidic residues" evidence="1">
    <location>
        <begin position="37"/>
        <end position="51"/>
    </location>
</feature>
<protein>
    <submittedName>
        <fullName evidence="2">Uncharacterized protein</fullName>
    </submittedName>
</protein>
<reference evidence="2 3" key="1">
    <citation type="journal article" date="2022" name="Allergy">
        <title>Genome assembly and annotation of Periplaneta americana reveal a comprehensive cockroach allergen profile.</title>
        <authorList>
            <person name="Wang L."/>
            <person name="Xiong Q."/>
            <person name="Saelim N."/>
            <person name="Wang L."/>
            <person name="Nong W."/>
            <person name="Wan A.T."/>
            <person name="Shi M."/>
            <person name="Liu X."/>
            <person name="Cao Q."/>
            <person name="Hui J.H.L."/>
            <person name="Sookrung N."/>
            <person name="Leung T.F."/>
            <person name="Tungtrongchitr A."/>
            <person name="Tsui S.K.W."/>
        </authorList>
    </citation>
    <scope>NUCLEOTIDE SEQUENCE [LARGE SCALE GENOMIC DNA]</scope>
    <source>
        <strain evidence="2">PWHHKU_190912</strain>
    </source>
</reference>
<name>A0ABQ8TLP0_PERAM</name>
<gene>
    <name evidence="2" type="ORF">ANN_09456</name>
</gene>
<organism evidence="2 3">
    <name type="scientific">Periplaneta americana</name>
    <name type="common">American cockroach</name>
    <name type="synonym">Blatta americana</name>
    <dbReference type="NCBI Taxonomy" id="6978"/>
    <lineage>
        <taxon>Eukaryota</taxon>
        <taxon>Metazoa</taxon>
        <taxon>Ecdysozoa</taxon>
        <taxon>Arthropoda</taxon>
        <taxon>Hexapoda</taxon>
        <taxon>Insecta</taxon>
        <taxon>Pterygota</taxon>
        <taxon>Neoptera</taxon>
        <taxon>Polyneoptera</taxon>
        <taxon>Dictyoptera</taxon>
        <taxon>Blattodea</taxon>
        <taxon>Blattoidea</taxon>
        <taxon>Blattidae</taxon>
        <taxon>Blattinae</taxon>
        <taxon>Periplaneta</taxon>
    </lineage>
</organism>
<proteinExistence type="predicted"/>
<sequence length="103" mass="12156">MEDDRWTYKSTMWDPRAGRRLRGRHRQRTRRSTVVQDSKRKGRAENSREQPEQLAALVNTQSDHVGPQNRETECRKTEGGETLYEACKKQINVEKTVEENVNR</sequence>
<keyword evidence="3" id="KW-1185">Reference proteome</keyword>
<comment type="caution">
    <text evidence="2">The sequence shown here is derived from an EMBL/GenBank/DDBJ whole genome shotgun (WGS) entry which is preliminary data.</text>
</comment>
<evidence type="ECO:0000256" key="1">
    <source>
        <dbReference type="SAM" id="MobiDB-lite"/>
    </source>
</evidence>
<feature type="compositionally biased region" description="Basic residues" evidence="1">
    <location>
        <begin position="18"/>
        <end position="31"/>
    </location>
</feature>